<dbReference type="FunFam" id="1.10.238.10:FF:000003">
    <property type="entry name" value="Calmodulin A"/>
    <property type="match status" value="1"/>
</dbReference>
<evidence type="ECO:0000259" key="5">
    <source>
        <dbReference type="PROSITE" id="PS50222"/>
    </source>
</evidence>
<dbReference type="SUPFAM" id="SSF47473">
    <property type="entry name" value="EF-hand"/>
    <property type="match status" value="1"/>
</dbReference>
<dbReference type="EMBL" id="MH816705">
    <property type="protein sequence ID" value="QBQ58314.1"/>
    <property type="molecule type" value="mRNA"/>
</dbReference>
<dbReference type="AlphaFoldDB" id="A0A482LWK8"/>
<evidence type="ECO:0000256" key="1">
    <source>
        <dbReference type="ARBA" id="ARBA00022723"/>
    </source>
</evidence>
<evidence type="ECO:0000256" key="3">
    <source>
        <dbReference type="ARBA" id="ARBA00022837"/>
    </source>
</evidence>
<dbReference type="InterPro" id="IPR011992">
    <property type="entry name" value="EF-hand-dom_pair"/>
</dbReference>
<reference evidence="6" key="1">
    <citation type="submission" date="2018-08" db="EMBL/GenBank/DDBJ databases">
        <authorList>
            <person name="Gao X."/>
        </authorList>
    </citation>
    <scope>NUCLEOTIDE SEQUENCE</scope>
</reference>
<dbReference type="SMART" id="SM00054">
    <property type="entry name" value="EFh"/>
    <property type="match status" value="3"/>
</dbReference>
<sequence length="195" mass="22446">MSHLSQQEKLLYSDFFLRLDAEQGDGDGALNIAEFEKLLLTLGFRLSKEQVAAEFIKTDKDQNWKITLDEFLVTLPNVVPPGSPQAIAATIRRRFDENDLNKDGYITFDELKQVLADANQGKDEEELKSLVKDFIRNWDADGDGKINFEEFLEMFIETELGDEDDEDDDEEKGEVKDNDGEDFDQRNNPIYIPRE</sequence>
<dbReference type="PRINTS" id="PR01697">
    <property type="entry name" value="PARVALBUMIN"/>
</dbReference>
<evidence type="ECO:0000256" key="2">
    <source>
        <dbReference type="ARBA" id="ARBA00022737"/>
    </source>
</evidence>
<protein>
    <submittedName>
        <fullName evidence="6">Calmodulin 2</fullName>
    </submittedName>
</protein>
<feature type="domain" description="EF-hand" evidence="5">
    <location>
        <begin position="126"/>
        <end position="161"/>
    </location>
</feature>
<dbReference type="PANTHER" id="PTHR34524:SF6">
    <property type="entry name" value="CALCYPHOSINE LIKE"/>
    <property type="match status" value="1"/>
</dbReference>
<dbReference type="InterPro" id="IPR018247">
    <property type="entry name" value="EF_Hand_1_Ca_BS"/>
</dbReference>
<keyword evidence="3" id="KW-0106">Calcium</keyword>
<dbReference type="PROSITE" id="PS50222">
    <property type="entry name" value="EF_HAND_2"/>
    <property type="match status" value="3"/>
</dbReference>
<evidence type="ECO:0000256" key="4">
    <source>
        <dbReference type="SAM" id="MobiDB-lite"/>
    </source>
</evidence>
<feature type="compositionally biased region" description="Acidic residues" evidence="4">
    <location>
        <begin position="159"/>
        <end position="172"/>
    </location>
</feature>
<feature type="domain" description="EF-hand" evidence="5">
    <location>
        <begin position="46"/>
        <end position="81"/>
    </location>
</feature>
<dbReference type="InterPro" id="IPR002048">
    <property type="entry name" value="EF_hand_dom"/>
</dbReference>
<feature type="domain" description="EF-hand" evidence="5">
    <location>
        <begin position="86"/>
        <end position="121"/>
    </location>
</feature>
<feature type="region of interest" description="Disordered" evidence="4">
    <location>
        <begin position="157"/>
        <end position="195"/>
    </location>
</feature>
<dbReference type="CDD" id="cd00051">
    <property type="entry name" value="EFh"/>
    <property type="match status" value="1"/>
</dbReference>
<keyword evidence="1" id="KW-0479">Metal-binding</keyword>
<name>A0A482LWK8_HALDH</name>
<organism evidence="6">
    <name type="scientific">Haliotis discus hannai</name>
    <name type="common">Japanese abalone</name>
    <dbReference type="NCBI Taxonomy" id="42344"/>
    <lineage>
        <taxon>Eukaryota</taxon>
        <taxon>Metazoa</taxon>
        <taxon>Spiralia</taxon>
        <taxon>Lophotrochozoa</taxon>
        <taxon>Mollusca</taxon>
        <taxon>Gastropoda</taxon>
        <taxon>Vetigastropoda</taxon>
        <taxon>Lepetellida</taxon>
        <taxon>Haliotoidea</taxon>
        <taxon>Haliotidae</taxon>
        <taxon>Haliotis</taxon>
    </lineage>
</organism>
<accession>A0A482LWK8</accession>
<dbReference type="GO" id="GO:0005509">
    <property type="term" value="F:calcium ion binding"/>
    <property type="evidence" value="ECO:0007669"/>
    <property type="project" value="InterPro"/>
</dbReference>
<evidence type="ECO:0000313" key="6">
    <source>
        <dbReference type="EMBL" id="QBQ58314.1"/>
    </source>
</evidence>
<dbReference type="Pfam" id="PF13499">
    <property type="entry name" value="EF-hand_7"/>
    <property type="match status" value="1"/>
</dbReference>
<dbReference type="PROSITE" id="PS00018">
    <property type="entry name" value="EF_HAND_1"/>
    <property type="match status" value="2"/>
</dbReference>
<dbReference type="Gene3D" id="1.10.238.10">
    <property type="entry name" value="EF-hand"/>
    <property type="match status" value="2"/>
</dbReference>
<keyword evidence="2" id="KW-0677">Repeat</keyword>
<dbReference type="PANTHER" id="PTHR34524">
    <property type="entry name" value="CALCYPHOSIN"/>
    <property type="match status" value="1"/>
</dbReference>
<dbReference type="InterPro" id="IPR051581">
    <property type="entry name" value="Ca-bind"/>
</dbReference>
<proteinExistence type="evidence at transcript level"/>